<comment type="caution">
    <text evidence="2">The sequence shown here is derived from an EMBL/GenBank/DDBJ whole genome shotgun (WGS) entry which is preliminary data.</text>
</comment>
<feature type="transmembrane region" description="Helical" evidence="1">
    <location>
        <begin position="9"/>
        <end position="28"/>
    </location>
</feature>
<accession>A0ABW5SHA4</accession>
<organism evidence="2 3">
    <name type="scientific">Mesonia sediminis</name>
    <dbReference type="NCBI Taxonomy" id="1703946"/>
    <lineage>
        <taxon>Bacteria</taxon>
        <taxon>Pseudomonadati</taxon>
        <taxon>Bacteroidota</taxon>
        <taxon>Flavobacteriia</taxon>
        <taxon>Flavobacteriales</taxon>
        <taxon>Flavobacteriaceae</taxon>
        <taxon>Mesonia</taxon>
    </lineage>
</organism>
<name>A0ABW5SHA4_9FLAO</name>
<keyword evidence="1" id="KW-0812">Transmembrane</keyword>
<evidence type="ECO:0000313" key="3">
    <source>
        <dbReference type="Proteomes" id="UP001597357"/>
    </source>
</evidence>
<dbReference type="Proteomes" id="UP001597357">
    <property type="component" value="Unassembled WGS sequence"/>
</dbReference>
<sequence length="162" mass="18907">MKKSIFKFIAMQALIGAVIYFIIHYFIFNKQEDLSGSLLTTVFFVIFIAVITPLIFALIRKIRKVKPYNLAADEQVLHETTAFIPAYMSVQKTNIRLTDRNFIYWQGNQELAIPYQQISLLELQTPFGDSAYNIHLKLNRRKAQLFFTEDKEAILKILKNKL</sequence>
<reference evidence="3" key="1">
    <citation type="journal article" date="2019" name="Int. J. Syst. Evol. Microbiol.">
        <title>The Global Catalogue of Microorganisms (GCM) 10K type strain sequencing project: providing services to taxonomists for standard genome sequencing and annotation.</title>
        <authorList>
            <consortium name="The Broad Institute Genomics Platform"/>
            <consortium name="The Broad Institute Genome Sequencing Center for Infectious Disease"/>
            <person name="Wu L."/>
            <person name="Ma J."/>
        </authorList>
    </citation>
    <scope>NUCLEOTIDE SEQUENCE [LARGE SCALE GENOMIC DNA]</scope>
    <source>
        <strain evidence="3">KCTC 42255</strain>
    </source>
</reference>
<proteinExistence type="predicted"/>
<evidence type="ECO:0008006" key="4">
    <source>
        <dbReference type="Google" id="ProtNLM"/>
    </source>
</evidence>
<evidence type="ECO:0000256" key="1">
    <source>
        <dbReference type="SAM" id="Phobius"/>
    </source>
</evidence>
<keyword evidence="3" id="KW-1185">Reference proteome</keyword>
<keyword evidence="1" id="KW-1133">Transmembrane helix</keyword>
<protein>
    <recommendedName>
        <fullName evidence="4">Bacterial Pleckstrin homology domain-containing protein</fullName>
    </recommendedName>
</protein>
<evidence type="ECO:0000313" key="2">
    <source>
        <dbReference type="EMBL" id="MFD2698092.1"/>
    </source>
</evidence>
<gene>
    <name evidence="2" type="ORF">ACFSQ0_08825</name>
</gene>
<keyword evidence="1" id="KW-0472">Membrane</keyword>
<feature type="transmembrane region" description="Helical" evidence="1">
    <location>
        <begin position="34"/>
        <end position="59"/>
    </location>
</feature>
<dbReference type="EMBL" id="JBHULZ010000041">
    <property type="protein sequence ID" value="MFD2698092.1"/>
    <property type="molecule type" value="Genomic_DNA"/>
</dbReference>
<dbReference type="RefSeq" id="WP_379047087.1">
    <property type="nucleotide sequence ID" value="NZ_JBHULZ010000041.1"/>
</dbReference>